<gene>
    <name evidence="1" type="ORF">Daura_18530</name>
</gene>
<protein>
    <submittedName>
        <fullName evidence="1">Uncharacterized protein</fullName>
    </submittedName>
</protein>
<dbReference type="KEGG" id="daur:Daura_18530"/>
<accession>A0A9Q9MKH3</accession>
<name>A0A9Q9MKH3_9ACTN</name>
<evidence type="ECO:0000313" key="1">
    <source>
        <dbReference type="EMBL" id="UWZ57985.1"/>
    </source>
</evidence>
<organism evidence="1 2">
    <name type="scientific">Dactylosporangium aurantiacum</name>
    <dbReference type="NCBI Taxonomy" id="35754"/>
    <lineage>
        <taxon>Bacteria</taxon>
        <taxon>Bacillati</taxon>
        <taxon>Actinomycetota</taxon>
        <taxon>Actinomycetes</taxon>
        <taxon>Micromonosporales</taxon>
        <taxon>Micromonosporaceae</taxon>
        <taxon>Dactylosporangium</taxon>
    </lineage>
</organism>
<reference evidence="1" key="1">
    <citation type="submission" date="2021-04" db="EMBL/GenBank/DDBJ databases">
        <title>Dactylosporangium aurantiacum NRRL B-8018 full assembly.</title>
        <authorList>
            <person name="Hartkoorn R.C."/>
            <person name="Beaudoing E."/>
            <person name="Hot D."/>
        </authorList>
    </citation>
    <scope>NUCLEOTIDE SEQUENCE</scope>
    <source>
        <strain evidence="1">NRRL B-8018</strain>
    </source>
</reference>
<dbReference type="EMBL" id="CP073767">
    <property type="protein sequence ID" value="UWZ57985.1"/>
    <property type="molecule type" value="Genomic_DNA"/>
</dbReference>
<keyword evidence="2" id="KW-1185">Reference proteome</keyword>
<dbReference type="OrthoDB" id="4535590at2"/>
<dbReference type="RefSeq" id="WP_033360106.1">
    <property type="nucleotide sequence ID" value="NZ_CP073767.1"/>
</dbReference>
<sequence length="155" mass="16688">MVYGHLAYGDFATWPAPERAAVRDFAAAHWQASITADVHLCEFEPVLTGIMLIEDDLWPYLRHWEYSGDPVALANLAGYAREIAAIRAGTRPWNAYLAVEEPEGLYGPPRPGPGQVVEWLAGPGLAARLAARRGTLPGRAEDALAAAIGAVTGLR</sequence>
<dbReference type="AlphaFoldDB" id="A0A9Q9MKH3"/>
<evidence type="ECO:0000313" key="2">
    <source>
        <dbReference type="Proteomes" id="UP001058003"/>
    </source>
</evidence>
<dbReference type="Proteomes" id="UP001058003">
    <property type="component" value="Chromosome"/>
</dbReference>
<proteinExistence type="predicted"/>